<comment type="subcellular location">
    <subcellularLocation>
        <location evidence="1">Nucleus</location>
    </subcellularLocation>
</comment>
<dbReference type="GO" id="GO:0005634">
    <property type="term" value="C:nucleus"/>
    <property type="evidence" value="ECO:0000318"/>
    <property type="project" value="GO_Central"/>
</dbReference>
<feature type="region of interest" description="Disordered" evidence="5">
    <location>
        <begin position="673"/>
        <end position="743"/>
    </location>
</feature>
<proteinExistence type="predicted"/>
<feature type="domain" description="SANT" evidence="6">
    <location>
        <begin position="169"/>
        <end position="221"/>
    </location>
</feature>
<dbReference type="GO" id="GO:0003714">
    <property type="term" value="F:transcription corepressor activity"/>
    <property type="evidence" value="ECO:0000318"/>
    <property type="project" value="GO_Central"/>
</dbReference>
<feature type="compositionally biased region" description="Polar residues" evidence="5">
    <location>
        <begin position="673"/>
        <end position="682"/>
    </location>
</feature>
<evidence type="ECO:0000259" key="6">
    <source>
        <dbReference type="PROSITE" id="PS51293"/>
    </source>
</evidence>
<evidence type="ECO:0000313" key="7">
    <source>
        <dbReference type="EMBL" id="KDO75176.1"/>
    </source>
</evidence>
<dbReference type="eggNOG" id="ENOG502QQVN">
    <property type="taxonomic scope" value="Eukaryota"/>
</dbReference>
<dbReference type="STRING" id="2711.A0A067GIR0"/>
<dbReference type="Proteomes" id="UP000027120">
    <property type="component" value="Unassembled WGS sequence"/>
</dbReference>
<dbReference type="EMBL" id="KK784883">
    <property type="protein sequence ID" value="KDO75176.1"/>
    <property type="molecule type" value="Genomic_DNA"/>
</dbReference>
<protein>
    <recommendedName>
        <fullName evidence="6">SANT domain-containing protein</fullName>
    </recommendedName>
</protein>
<evidence type="ECO:0000256" key="1">
    <source>
        <dbReference type="ARBA" id="ARBA00004123"/>
    </source>
</evidence>
<name>A0A067GIR0_CITSI</name>
<evidence type="ECO:0000256" key="2">
    <source>
        <dbReference type="ARBA" id="ARBA00023015"/>
    </source>
</evidence>
<evidence type="ECO:0000256" key="4">
    <source>
        <dbReference type="ARBA" id="ARBA00023242"/>
    </source>
</evidence>
<dbReference type="PANTHER" id="PTHR13859">
    <property type="entry name" value="ATROPHIN-RELATED"/>
    <property type="match status" value="1"/>
</dbReference>
<feature type="region of interest" description="Disordered" evidence="5">
    <location>
        <begin position="797"/>
        <end position="841"/>
    </location>
</feature>
<evidence type="ECO:0000313" key="8">
    <source>
        <dbReference type="Proteomes" id="UP000027120"/>
    </source>
</evidence>
<organism evidence="7 8">
    <name type="scientific">Citrus sinensis</name>
    <name type="common">Sweet orange</name>
    <name type="synonym">Citrus aurantium var. sinensis</name>
    <dbReference type="NCBI Taxonomy" id="2711"/>
    <lineage>
        <taxon>Eukaryota</taxon>
        <taxon>Viridiplantae</taxon>
        <taxon>Streptophyta</taxon>
        <taxon>Embryophyta</taxon>
        <taxon>Tracheophyta</taxon>
        <taxon>Spermatophyta</taxon>
        <taxon>Magnoliopsida</taxon>
        <taxon>eudicotyledons</taxon>
        <taxon>Gunneridae</taxon>
        <taxon>Pentapetalae</taxon>
        <taxon>rosids</taxon>
        <taxon>malvids</taxon>
        <taxon>Sapindales</taxon>
        <taxon>Rutaceae</taxon>
        <taxon>Aurantioideae</taxon>
        <taxon>Citrus</taxon>
    </lineage>
</organism>
<dbReference type="AlphaFoldDB" id="A0A067GIR0"/>
<dbReference type="InterPro" id="IPR017884">
    <property type="entry name" value="SANT_dom"/>
</dbReference>
<feature type="region of interest" description="Disordered" evidence="5">
    <location>
        <begin position="501"/>
        <end position="554"/>
    </location>
</feature>
<evidence type="ECO:0000256" key="5">
    <source>
        <dbReference type="SAM" id="MobiDB-lite"/>
    </source>
</evidence>
<keyword evidence="4" id="KW-0539">Nucleus</keyword>
<reference evidence="7 8" key="1">
    <citation type="submission" date="2014-04" db="EMBL/GenBank/DDBJ databases">
        <authorList>
            <consortium name="International Citrus Genome Consortium"/>
            <person name="Gmitter F."/>
            <person name="Chen C."/>
            <person name="Farmerie W."/>
            <person name="Harkins T."/>
            <person name="Desany B."/>
            <person name="Mohiuddin M."/>
            <person name="Kodira C."/>
            <person name="Borodovsky M."/>
            <person name="Lomsadze A."/>
            <person name="Burns P."/>
            <person name="Jenkins J."/>
            <person name="Prochnik S."/>
            <person name="Shu S."/>
            <person name="Chapman J."/>
            <person name="Pitluck S."/>
            <person name="Schmutz J."/>
            <person name="Rokhsar D."/>
        </authorList>
    </citation>
    <scope>NUCLEOTIDE SEQUENCE</scope>
</reference>
<feature type="compositionally biased region" description="Basic and acidic residues" evidence="5">
    <location>
        <begin position="797"/>
        <end position="808"/>
    </location>
</feature>
<dbReference type="PaxDb" id="2711-XP_006489108.1"/>
<dbReference type="InterPro" id="IPR057712">
    <property type="entry name" value="DUF7952"/>
</dbReference>
<evidence type="ECO:0000256" key="3">
    <source>
        <dbReference type="ARBA" id="ARBA00023163"/>
    </source>
</evidence>
<feature type="region of interest" description="Disordered" evidence="5">
    <location>
        <begin position="754"/>
        <end position="773"/>
    </location>
</feature>
<keyword evidence="8" id="KW-1185">Reference proteome</keyword>
<gene>
    <name evidence="7" type="ORF">CISIN_1g0029981mg</name>
</gene>
<dbReference type="FunFam" id="1.10.10.60:FF:000374">
    <property type="entry name" value="Arginine-glutamic acid dipeptide repeat protein"/>
    <property type="match status" value="1"/>
</dbReference>
<sequence>MDFVEENNCENILEDAYSEQLLSLETTDMSDDYRDPELLPRIGDEYQVEIPPLLEECDCSVDAKILCGIPHEVLVGLPISIMWIKGEVEDIKLEPVVAPSDPTNVSECTRVTQNISDCHDLKPQVESMGLALDRELSLRESSMLALQPAIQIEMHKKNEGTGYHPVPGSAGEIWSDIDEASFLLGLYIFGKNLFQVKKFVESKGMGEILSFYYGKFYRSDKYRRWSECRKMKSRKCIYGQRIFTGLRQQELLSRLLPHVSEECQNTLLEESKAFGVGKMTLEKYVLNLRDKVGLNALVEAVGIGRGKQDLTGMALEPLKPNHAVRPEIPTGKPWSMLSPLEIVNFLTGGYRLSKARSNDLFWEAVWPRLLARGWHSEEPKNYGCAAGSKHSLVFLIPGVKKFSRRKLVKGDHYFDSVSDVLSKVAAEPGLLELEIGTDGGDNTKEENGWTDETKLDQQDFPGQQRHCYLKPRIPNRGMDGMKFTVVDTSVANEGRMKVRELRNLPVEMRNNPISRSYSEDSDSGTSEESTDESDSSNTMRLFRNEQNGSKPRNIIAPFERNLNRSFPVIVSGLTSAPAVDIPGQKSNIGNGMRPRKRRNAQLNHRLKPENGIYLGPVKKRRRRLNACNRTQTSSTVSGLVGSELKQDEAGCCVGNLSFGENISFHADPSQEKLSFTNSTSKGSPVVSGEGTIGSTCSGVEHPYEEPPPRRMIDLNLPVSPETETDEPFLKEGTGIQPDQASRLPNDSNALKDAANMATSEQQPEVNARRHSTRNRPLTTKALEALAFGFLSTKQKRKFGDSFPREPSRRSRARTRFTENLGGSIPDIPAEEKGNDLCNDNGNMFSELPVQVSHSDLTNS</sequence>
<accession>A0A067GIR0</accession>
<dbReference type="Pfam" id="PF24662">
    <property type="entry name" value="DUF7650"/>
    <property type="match status" value="1"/>
</dbReference>
<dbReference type="PROSITE" id="PS51293">
    <property type="entry name" value="SANT"/>
    <property type="match status" value="1"/>
</dbReference>
<keyword evidence="2" id="KW-0805">Transcription regulation</keyword>
<dbReference type="InterPro" id="IPR056067">
    <property type="entry name" value="DUF7650"/>
</dbReference>
<keyword evidence="3" id="KW-0804">Transcription</keyword>
<dbReference type="Pfam" id="PF25826">
    <property type="entry name" value="DUF7952"/>
    <property type="match status" value="1"/>
</dbReference>
<feature type="compositionally biased region" description="Basic and acidic residues" evidence="5">
    <location>
        <begin position="701"/>
        <end position="712"/>
    </location>
</feature>
<dbReference type="PANTHER" id="PTHR13859:SF34">
    <property type="entry name" value="SANT DOMAIN-CONTAINING PROTEIN"/>
    <property type="match status" value="1"/>
</dbReference>
<dbReference type="SMR" id="A0A067GIR0"/>